<comment type="caution">
    <text evidence="1">The sequence shown here is derived from an EMBL/GenBank/DDBJ whole genome shotgun (WGS) entry which is preliminary data.</text>
</comment>
<dbReference type="EMBL" id="CM037013">
    <property type="protein sequence ID" value="KAH7689090.1"/>
    <property type="molecule type" value="Genomic_DNA"/>
</dbReference>
<proteinExistence type="predicted"/>
<name>A0ACB7WLU0_DIOAL</name>
<keyword evidence="2" id="KW-1185">Reference proteome</keyword>
<gene>
    <name evidence="1" type="ORF">IHE45_03G073800</name>
</gene>
<evidence type="ECO:0000313" key="1">
    <source>
        <dbReference type="EMBL" id="KAH7689090.1"/>
    </source>
</evidence>
<organism evidence="1 2">
    <name type="scientific">Dioscorea alata</name>
    <name type="common">Purple yam</name>
    <dbReference type="NCBI Taxonomy" id="55571"/>
    <lineage>
        <taxon>Eukaryota</taxon>
        <taxon>Viridiplantae</taxon>
        <taxon>Streptophyta</taxon>
        <taxon>Embryophyta</taxon>
        <taxon>Tracheophyta</taxon>
        <taxon>Spermatophyta</taxon>
        <taxon>Magnoliopsida</taxon>
        <taxon>Liliopsida</taxon>
        <taxon>Dioscoreales</taxon>
        <taxon>Dioscoreaceae</taxon>
        <taxon>Dioscorea</taxon>
    </lineage>
</organism>
<dbReference type="Proteomes" id="UP000827976">
    <property type="component" value="Chromosome 3"/>
</dbReference>
<accession>A0ACB7WLU0</accession>
<sequence length="165" mass="18416">MFVAFKSPNLRIFHPIFGGKSVGVGWTNFSRCQLTGRQDVLLSGGINSVIMMAKLLKQGVFSLTVDFHSKRDNLVWNCTSVYGPNDRKLKTAFWEELRACVGLSSGPWIIGGDFNAIFDLRDKPTGQPNLVDISRSTAFLQDMAFLEPPSIDRRFSWTNGQADPI</sequence>
<evidence type="ECO:0000313" key="2">
    <source>
        <dbReference type="Proteomes" id="UP000827976"/>
    </source>
</evidence>
<protein>
    <submittedName>
        <fullName evidence="1">DNase I-like protein</fullName>
    </submittedName>
</protein>
<reference evidence="2" key="1">
    <citation type="journal article" date="2022" name="Nat. Commun.">
        <title>Chromosome evolution and the genetic basis of agronomically important traits in greater yam.</title>
        <authorList>
            <person name="Bredeson J.V."/>
            <person name="Lyons J.B."/>
            <person name="Oniyinde I.O."/>
            <person name="Okereke N.R."/>
            <person name="Kolade O."/>
            <person name="Nnabue I."/>
            <person name="Nwadili C.O."/>
            <person name="Hribova E."/>
            <person name="Parker M."/>
            <person name="Nwogha J."/>
            <person name="Shu S."/>
            <person name="Carlson J."/>
            <person name="Kariba R."/>
            <person name="Muthemba S."/>
            <person name="Knop K."/>
            <person name="Barton G.J."/>
            <person name="Sherwood A.V."/>
            <person name="Lopez-Montes A."/>
            <person name="Asiedu R."/>
            <person name="Jamnadass R."/>
            <person name="Muchugi A."/>
            <person name="Goodstein D."/>
            <person name="Egesi C.N."/>
            <person name="Featherston J."/>
            <person name="Asfaw A."/>
            <person name="Simpson G.G."/>
            <person name="Dolezel J."/>
            <person name="Hendre P.S."/>
            <person name="Van Deynze A."/>
            <person name="Kumar P.L."/>
            <person name="Obidiegwu J.E."/>
            <person name="Bhattacharjee R."/>
            <person name="Rokhsar D.S."/>
        </authorList>
    </citation>
    <scope>NUCLEOTIDE SEQUENCE [LARGE SCALE GENOMIC DNA]</scope>
    <source>
        <strain evidence="2">cv. TDa95/00328</strain>
    </source>
</reference>